<evidence type="ECO:0000313" key="1">
    <source>
        <dbReference type="EMBL" id="MDN5203082.1"/>
    </source>
</evidence>
<name>A0ABT8KQP5_9BACT</name>
<sequence>MIINFFKVFIIFISVFKHDSLSCSNEEFLYWCENYRLTWSDFRGNPSDFKTSLGLGAVAVTATKIEVESYVEDGELRFHITNKFMKRKSWVKDSTNQDEHTLNHERLHFDIAEVFARKIRKELAIQKGLSNEAYQMLIQSLLEEKKKYNKSYDSETSHGLLKEQQIRWSEKIKLELEELKEYSFPCPTCSKS</sequence>
<dbReference type="Proteomes" id="UP001172082">
    <property type="component" value="Unassembled WGS sequence"/>
</dbReference>
<evidence type="ECO:0008006" key="3">
    <source>
        <dbReference type="Google" id="ProtNLM"/>
    </source>
</evidence>
<evidence type="ECO:0000313" key="2">
    <source>
        <dbReference type="Proteomes" id="UP001172082"/>
    </source>
</evidence>
<gene>
    <name evidence="1" type="ORF">QQ008_16960</name>
</gene>
<dbReference type="RefSeq" id="WP_346753104.1">
    <property type="nucleotide sequence ID" value="NZ_JAUJEA010000006.1"/>
</dbReference>
<keyword evidence="2" id="KW-1185">Reference proteome</keyword>
<dbReference type="EMBL" id="JAUJEA010000006">
    <property type="protein sequence ID" value="MDN5203082.1"/>
    <property type="molecule type" value="Genomic_DNA"/>
</dbReference>
<reference evidence="1" key="1">
    <citation type="submission" date="2023-06" db="EMBL/GenBank/DDBJ databases">
        <title>Genomic of Parafulvivirga corallium.</title>
        <authorList>
            <person name="Wang G."/>
        </authorList>
    </citation>
    <scope>NUCLEOTIDE SEQUENCE</scope>
    <source>
        <strain evidence="1">BMA10</strain>
    </source>
</reference>
<organism evidence="1 2">
    <name type="scientific">Splendidivirga corallicola</name>
    <dbReference type="NCBI Taxonomy" id="3051826"/>
    <lineage>
        <taxon>Bacteria</taxon>
        <taxon>Pseudomonadati</taxon>
        <taxon>Bacteroidota</taxon>
        <taxon>Cytophagia</taxon>
        <taxon>Cytophagales</taxon>
        <taxon>Splendidivirgaceae</taxon>
        <taxon>Splendidivirga</taxon>
    </lineage>
</organism>
<accession>A0ABT8KQP5</accession>
<protein>
    <recommendedName>
        <fullName evidence="3">DUF922 domain-containing protein</fullName>
    </recommendedName>
</protein>
<proteinExistence type="predicted"/>
<comment type="caution">
    <text evidence="1">The sequence shown here is derived from an EMBL/GenBank/DDBJ whole genome shotgun (WGS) entry which is preliminary data.</text>
</comment>